<proteinExistence type="predicted"/>
<protein>
    <recommendedName>
        <fullName evidence="3">EF-hand domain-containing protein</fullName>
    </recommendedName>
</protein>
<evidence type="ECO:0000313" key="1">
    <source>
        <dbReference type="EMBL" id="CAD8545379.1"/>
    </source>
</evidence>
<accession>A0A6U5KYC6</accession>
<dbReference type="AlphaFoldDB" id="A0A6U5KYC6"/>
<gene>
    <name evidence="1" type="ORF">CLEP1334_LOCUS20668</name>
    <name evidence="2" type="ORF">CLEP1334_LOCUS20672</name>
</gene>
<organism evidence="1">
    <name type="scientific">Calcidiscus leptoporus</name>
    <dbReference type="NCBI Taxonomy" id="127549"/>
    <lineage>
        <taxon>Eukaryota</taxon>
        <taxon>Haptista</taxon>
        <taxon>Haptophyta</taxon>
        <taxon>Prymnesiophyceae</taxon>
        <taxon>Coccolithales</taxon>
        <taxon>Calcidiscaceae</taxon>
        <taxon>Calcidiscus</taxon>
    </lineage>
</organism>
<evidence type="ECO:0000313" key="2">
    <source>
        <dbReference type="EMBL" id="CAD8545383.1"/>
    </source>
</evidence>
<evidence type="ECO:0008006" key="3">
    <source>
        <dbReference type="Google" id="ProtNLM"/>
    </source>
</evidence>
<name>A0A6U5KYC6_9EUKA</name>
<reference evidence="1" key="1">
    <citation type="submission" date="2021-01" db="EMBL/GenBank/DDBJ databases">
        <authorList>
            <person name="Corre E."/>
            <person name="Pelletier E."/>
            <person name="Niang G."/>
            <person name="Scheremetjew M."/>
            <person name="Finn R."/>
            <person name="Kale V."/>
            <person name="Holt S."/>
            <person name="Cochrane G."/>
            <person name="Meng A."/>
            <person name="Brown T."/>
            <person name="Cohen L."/>
        </authorList>
    </citation>
    <scope>NUCLEOTIDE SEQUENCE</scope>
    <source>
        <strain evidence="1">RCC1130</strain>
    </source>
</reference>
<sequence length="219" mass="24665">MSCCYDSCCADFTFKDWRRVTCPVMSLLVFQRDLKPDAQGNVSAEEVEAALLRIGISDEVASRATRANFAHRPAGGKLNLFQMKGDPNVEHRQSTGIRGGERPNREAFAELEKAGEMEKVSQPWTRFNFIDKAVEYFLTTRPVKNAAAEDGQLRSTMTDLWDEFSARDPATGEFTLSKKEMKALWMDSKYPSDFKARPAFRAKAVVAANEPMIEILVRP</sequence>
<dbReference type="EMBL" id="HBER01041014">
    <property type="protein sequence ID" value="CAD8545383.1"/>
    <property type="molecule type" value="Transcribed_RNA"/>
</dbReference>
<dbReference type="EMBL" id="HBER01041003">
    <property type="protein sequence ID" value="CAD8545379.1"/>
    <property type="molecule type" value="Transcribed_RNA"/>
</dbReference>